<proteinExistence type="predicted"/>
<evidence type="ECO:0000313" key="2">
    <source>
        <dbReference type="EMBL" id="KAF4582802.1"/>
    </source>
</evidence>
<feature type="chain" id="PRO_5034930799" description="Secreted protein" evidence="1">
    <location>
        <begin position="18"/>
        <end position="86"/>
    </location>
</feature>
<accession>A0A8H4Q2C6</accession>
<sequence>MHHSFILTIFFFYGVQAWLVEDAAGKTNTFRKYRQNRFGLKGPSPNSTCPEPDLYHCGKGFCIVFRACGSRGADNGTVVEVVRIVR</sequence>
<name>A0A8H4Q2C6_9HYPO</name>
<dbReference type="AlphaFoldDB" id="A0A8H4Q2C6"/>
<protein>
    <recommendedName>
        <fullName evidence="4">Secreted protein</fullName>
    </recommendedName>
</protein>
<dbReference type="OrthoDB" id="10492238at2759"/>
<gene>
    <name evidence="2" type="ORF">GQ602_005946</name>
</gene>
<evidence type="ECO:0000313" key="3">
    <source>
        <dbReference type="Proteomes" id="UP000562929"/>
    </source>
</evidence>
<keyword evidence="1" id="KW-0732">Signal</keyword>
<feature type="signal peptide" evidence="1">
    <location>
        <begin position="1"/>
        <end position="17"/>
    </location>
</feature>
<evidence type="ECO:0000256" key="1">
    <source>
        <dbReference type="SAM" id="SignalP"/>
    </source>
</evidence>
<dbReference type="EMBL" id="JAACLJ010000007">
    <property type="protein sequence ID" value="KAF4582802.1"/>
    <property type="molecule type" value="Genomic_DNA"/>
</dbReference>
<dbReference type="Proteomes" id="UP000562929">
    <property type="component" value="Unassembled WGS sequence"/>
</dbReference>
<keyword evidence="3" id="KW-1185">Reference proteome</keyword>
<organism evidence="2 3">
    <name type="scientific">Ophiocordyceps camponoti-floridani</name>
    <dbReference type="NCBI Taxonomy" id="2030778"/>
    <lineage>
        <taxon>Eukaryota</taxon>
        <taxon>Fungi</taxon>
        <taxon>Dikarya</taxon>
        <taxon>Ascomycota</taxon>
        <taxon>Pezizomycotina</taxon>
        <taxon>Sordariomycetes</taxon>
        <taxon>Hypocreomycetidae</taxon>
        <taxon>Hypocreales</taxon>
        <taxon>Ophiocordycipitaceae</taxon>
        <taxon>Ophiocordyceps</taxon>
    </lineage>
</organism>
<comment type="caution">
    <text evidence="2">The sequence shown here is derived from an EMBL/GenBank/DDBJ whole genome shotgun (WGS) entry which is preliminary data.</text>
</comment>
<reference evidence="2 3" key="1">
    <citation type="journal article" date="2020" name="G3 (Bethesda)">
        <title>Genetic Underpinnings of Host Manipulation by Ophiocordyceps as Revealed by Comparative Transcriptomics.</title>
        <authorList>
            <person name="Will I."/>
            <person name="Das B."/>
            <person name="Trinh T."/>
            <person name="Brachmann A."/>
            <person name="Ohm R.A."/>
            <person name="de Bekker C."/>
        </authorList>
    </citation>
    <scope>NUCLEOTIDE SEQUENCE [LARGE SCALE GENOMIC DNA]</scope>
    <source>
        <strain evidence="2 3">EC05</strain>
    </source>
</reference>
<evidence type="ECO:0008006" key="4">
    <source>
        <dbReference type="Google" id="ProtNLM"/>
    </source>
</evidence>